<feature type="transmembrane region" description="Helical" evidence="2">
    <location>
        <begin position="351"/>
        <end position="372"/>
    </location>
</feature>
<feature type="transmembrane region" description="Helical" evidence="2">
    <location>
        <begin position="7"/>
        <end position="32"/>
    </location>
</feature>
<feature type="transmembrane region" description="Helical" evidence="2">
    <location>
        <begin position="153"/>
        <end position="174"/>
    </location>
</feature>
<accession>A0A4R5DZ81</accession>
<proteinExistence type="predicted"/>
<evidence type="ECO:0000256" key="1">
    <source>
        <dbReference type="SAM" id="MobiDB-lite"/>
    </source>
</evidence>
<dbReference type="PANTHER" id="PTHR34219">
    <property type="entry name" value="IRON-REGULATED INNER MEMBRANE PROTEIN-RELATED"/>
    <property type="match status" value="1"/>
</dbReference>
<dbReference type="EMBL" id="SMFL01000001">
    <property type="protein sequence ID" value="TDE18004.1"/>
    <property type="molecule type" value="Genomic_DNA"/>
</dbReference>
<keyword evidence="2" id="KW-1133">Transmembrane helix</keyword>
<evidence type="ECO:0000256" key="2">
    <source>
        <dbReference type="SAM" id="Phobius"/>
    </source>
</evidence>
<feature type="compositionally biased region" description="Basic and acidic residues" evidence="1">
    <location>
        <begin position="395"/>
        <end position="410"/>
    </location>
</feature>
<feature type="region of interest" description="Disordered" evidence="1">
    <location>
        <begin position="382"/>
        <end position="410"/>
    </location>
</feature>
<sequence>MKKAAGLVHLWLGLISGLIVFIVSVSGCIFVFEEEIFNQTHSELVYVSDVSGEIKPLPGLLASAQNAVGEKKKIKEVIIFGDLKKAFSFIASKTDKKAKNVWTYFEQVKYNEEVFVDPYTGTVLGVVDRKYEFFNVVRRIHQNLLLPYEIGSLIVGSACLMFLVLLITGFVLWLPKTKNGWKQRFTIKWNAKWRRVNYDSHNVGGFYVLPIAMIIVVTGLVWSFDWWESGIYKILGSESSEEFTIEQPESNQKLTPSKELLTKILKESTDKNPEFQTLTISLSDDQEKPYRVEIKTSREVGWSASDDYYYHSVSGKQFGQFLQEEKSLGQKWRDSNYEIHTGGVYGIATKILAFLASFLCASLPVTGLLIWWGKRNKPKKVNSKPVSLNAGKSRKTPDFKKRTISDARMK</sequence>
<evidence type="ECO:0000313" key="3">
    <source>
        <dbReference type="EMBL" id="TDE18004.1"/>
    </source>
</evidence>
<dbReference type="PANTHER" id="PTHR34219:SF3">
    <property type="entry name" value="BLL7967 PROTEIN"/>
    <property type="match status" value="1"/>
</dbReference>
<dbReference type="Proteomes" id="UP000294850">
    <property type="component" value="Unassembled WGS sequence"/>
</dbReference>
<dbReference type="Pfam" id="PF03929">
    <property type="entry name" value="PepSY_TM"/>
    <property type="match status" value="1"/>
</dbReference>
<dbReference type="InterPro" id="IPR005625">
    <property type="entry name" value="PepSY-ass_TM"/>
</dbReference>
<evidence type="ECO:0000313" key="4">
    <source>
        <dbReference type="Proteomes" id="UP000294850"/>
    </source>
</evidence>
<dbReference type="AlphaFoldDB" id="A0A4R5DZ81"/>
<dbReference type="PROSITE" id="PS51257">
    <property type="entry name" value="PROKAR_LIPOPROTEIN"/>
    <property type="match status" value="1"/>
</dbReference>
<reference evidence="3 4" key="1">
    <citation type="submission" date="2019-03" db="EMBL/GenBank/DDBJ databases">
        <title>Dyadobacter AR-3-6 sp. nov., isolated from arctic soil.</title>
        <authorList>
            <person name="Chaudhary D.K."/>
        </authorList>
    </citation>
    <scope>NUCLEOTIDE SEQUENCE [LARGE SCALE GENOMIC DNA]</scope>
    <source>
        <strain evidence="3 4">AR-3-6</strain>
    </source>
</reference>
<comment type="caution">
    <text evidence="3">The sequence shown here is derived from an EMBL/GenBank/DDBJ whole genome shotgun (WGS) entry which is preliminary data.</text>
</comment>
<dbReference type="OrthoDB" id="111691at2"/>
<keyword evidence="2" id="KW-0812">Transmembrane</keyword>
<organism evidence="3 4">
    <name type="scientific">Dyadobacter psychrotolerans</name>
    <dbReference type="NCBI Taxonomy" id="2541721"/>
    <lineage>
        <taxon>Bacteria</taxon>
        <taxon>Pseudomonadati</taxon>
        <taxon>Bacteroidota</taxon>
        <taxon>Cytophagia</taxon>
        <taxon>Cytophagales</taxon>
        <taxon>Spirosomataceae</taxon>
        <taxon>Dyadobacter</taxon>
    </lineage>
</organism>
<keyword evidence="4" id="KW-1185">Reference proteome</keyword>
<gene>
    <name evidence="3" type="ORF">E0F88_00125</name>
</gene>
<feature type="transmembrane region" description="Helical" evidence="2">
    <location>
        <begin position="204"/>
        <end position="224"/>
    </location>
</feature>
<name>A0A4R5DZ81_9BACT</name>
<dbReference type="RefSeq" id="WP_131955494.1">
    <property type="nucleotide sequence ID" value="NZ_SMFL01000001.1"/>
</dbReference>
<keyword evidence="2" id="KW-0472">Membrane</keyword>
<protein>
    <submittedName>
        <fullName evidence="3">PepSY domain-containing protein</fullName>
    </submittedName>
</protein>